<dbReference type="PANTHER" id="PTHR13211:SF0">
    <property type="entry name" value="TELOMERASE CAJAL BODY PROTEIN 1"/>
    <property type="match status" value="1"/>
</dbReference>
<dbReference type="KEGG" id="ssck:SPSK_05197"/>
<evidence type="ECO:0000256" key="1">
    <source>
        <dbReference type="SAM" id="MobiDB-lite"/>
    </source>
</evidence>
<reference evidence="2 3" key="2">
    <citation type="journal article" date="2015" name="Eukaryot. Cell">
        <title>Asexual propagation of a virulent clone complex in a human and feline outbreak of sporotrichosis.</title>
        <authorList>
            <person name="Teixeira Mde M."/>
            <person name="Rodrigues A.M."/>
            <person name="Tsui C.K."/>
            <person name="de Almeida L.G."/>
            <person name="Van Diepeningen A.D."/>
            <person name="van den Ende B.G."/>
            <person name="Fernandes G.F."/>
            <person name="Kano R."/>
            <person name="Hamelin R.C."/>
            <person name="Lopes-Bezerra L.M."/>
            <person name="Vasconcelos A.T."/>
            <person name="de Hoog S."/>
            <person name="de Camargo Z.P."/>
            <person name="Felipe M.S."/>
        </authorList>
    </citation>
    <scope>NUCLEOTIDE SEQUENCE [LARGE SCALE GENOMIC DNA]</scope>
    <source>
        <strain evidence="2 3">1099-18</strain>
    </source>
</reference>
<feature type="region of interest" description="Disordered" evidence="1">
    <location>
        <begin position="436"/>
        <end position="517"/>
    </location>
</feature>
<dbReference type="PANTHER" id="PTHR13211">
    <property type="entry name" value="TELOMERASE CAJAL BODY PROTEIN 1"/>
    <property type="match status" value="1"/>
</dbReference>
<proteinExistence type="predicted"/>
<feature type="compositionally biased region" description="Acidic residues" evidence="1">
    <location>
        <begin position="445"/>
        <end position="478"/>
    </location>
</feature>
<protein>
    <submittedName>
        <fullName evidence="2">WD repeat-containing protein</fullName>
    </submittedName>
</protein>
<feature type="region of interest" description="Disordered" evidence="1">
    <location>
        <begin position="1"/>
        <end position="45"/>
    </location>
</feature>
<evidence type="ECO:0000313" key="3">
    <source>
        <dbReference type="Proteomes" id="UP000033710"/>
    </source>
</evidence>
<gene>
    <name evidence="2" type="ORF">SPSK_05197</name>
</gene>
<dbReference type="OrthoDB" id="239865at2759"/>
<name>A0A0F2LRS9_SPOSC</name>
<dbReference type="SUPFAM" id="SSF50978">
    <property type="entry name" value="WD40 repeat-like"/>
    <property type="match status" value="1"/>
</dbReference>
<dbReference type="GeneID" id="27667224"/>
<feature type="region of interest" description="Disordered" evidence="1">
    <location>
        <begin position="176"/>
        <end position="195"/>
    </location>
</feature>
<evidence type="ECO:0000313" key="2">
    <source>
        <dbReference type="EMBL" id="KJR80238.1"/>
    </source>
</evidence>
<feature type="compositionally biased region" description="Acidic residues" evidence="1">
    <location>
        <begin position="181"/>
        <end position="192"/>
    </location>
</feature>
<dbReference type="InterPro" id="IPR036322">
    <property type="entry name" value="WD40_repeat_dom_sf"/>
</dbReference>
<dbReference type="InterPro" id="IPR051150">
    <property type="entry name" value="SWT21/TCAB1_mRNA_Telomere"/>
</dbReference>
<organism evidence="2 3">
    <name type="scientific">Sporothrix schenckii 1099-18</name>
    <dbReference type="NCBI Taxonomy" id="1397361"/>
    <lineage>
        <taxon>Eukaryota</taxon>
        <taxon>Fungi</taxon>
        <taxon>Dikarya</taxon>
        <taxon>Ascomycota</taxon>
        <taxon>Pezizomycotina</taxon>
        <taxon>Sordariomycetes</taxon>
        <taxon>Sordariomycetidae</taxon>
        <taxon>Ophiostomatales</taxon>
        <taxon>Ophiostomataceae</taxon>
        <taxon>Sporothrix</taxon>
    </lineage>
</organism>
<feature type="compositionally biased region" description="Low complexity" evidence="1">
    <location>
        <begin position="28"/>
        <end position="38"/>
    </location>
</feature>
<dbReference type="RefSeq" id="XP_016582914.1">
    <property type="nucleotide sequence ID" value="XM_016731947.1"/>
</dbReference>
<feature type="compositionally biased region" description="Basic and acidic residues" evidence="1">
    <location>
        <begin position="1"/>
        <end position="11"/>
    </location>
</feature>
<dbReference type="Proteomes" id="UP000033710">
    <property type="component" value="Unassembled WGS sequence"/>
</dbReference>
<reference evidence="2 3" key="1">
    <citation type="journal article" date="2014" name="BMC Genomics">
        <title>Comparative genomics of the major fungal agents of human and animal Sporotrichosis: Sporothrix schenckii and Sporothrix brasiliensis.</title>
        <authorList>
            <person name="Teixeira M.M."/>
            <person name="de Almeida L.G."/>
            <person name="Kubitschek-Barreira P."/>
            <person name="Alves F.L."/>
            <person name="Kioshima E.S."/>
            <person name="Abadio A.K."/>
            <person name="Fernandes L."/>
            <person name="Derengowski L.S."/>
            <person name="Ferreira K.S."/>
            <person name="Souza R.C."/>
            <person name="Ruiz J.C."/>
            <person name="de Andrade N.C."/>
            <person name="Paes H.C."/>
            <person name="Nicola A.M."/>
            <person name="Albuquerque P."/>
            <person name="Gerber A.L."/>
            <person name="Martins V.P."/>
            <person name="Peconick L.D."/>
            <person name="Neto A.V."/>
            <person name="Chaucanez C.B."/>
            <person name="Silva P.A."/>
            <person name="Cunha O.L."/>
            <person name="de Oliveira F.F."/>
            <person name="dos Santos T.C."/>
            <person name="Barros A.L."/>
            <person name="Soares M.A."/>
            <person name="de Oliveira L.M."/>
            <person name="Marini M.M."/>
            <person name="Villalobos-Duno H."/>
            <person name="Cunha M.M."/>
            <person name="de Hoog S."/>
            <person name="da Silveira J.F."/>
            <person name="Henrissat B."/>
            <person name="Nino-Vega G.A."/>
            <person name="Cisalpino P.S."/>
            <person name="Mora-Montes H.M."/>
            <person name="Almeida S.R."/>
            <person name="Stajich J.E."/>
            <person name="Lopes-Bezerra L.M."/>
            <person name="Vasconcelos A.T."/>
            <person name="Felipe M.S."/>
        </authorList>
    </citation>
    <scope>NUCLEOTIDE SEQUENCE [LARGE SCALE GENOMIC DNA]</scope>
    <source>
        <strain evidence="2 3">1099-18</strain>
    </source>
</reference>
<accession>A0A0F2LRS9</accession>
<sequence>MEVDEDAHAPEEVALPLRSPRRPRSPQRSRSSTPIPQQASSSPHVSLVAAAELHENQRWKPTSLHPGPAFKTIEWSADGTTVIASTASKSILSYVLPTDLLEPQKDDADNNDCDSNKHASSPYTPRHHILTCHGRLRFGITPSALAPAPYFSLAEPWSQSVLVGFRDRPIQLYPLFPEGGDSSDDDSSGEDDVYTRPTAPLASYSLVKHETEAYLPPMALLWSAPGTHFVVGTKSLLALFDASRTGNDPPLLRVPTVMPTGGGFSLGLRGTVSALAAGTGVSQNLTAAGTWTRGIGLYDLTRAGTCTAHWKVSADSGDAAGDGVVQTLWSPCGRYLVVNERKSSGLLVYDIRGSGKLLCTLAGRSARVSQPIRATVYESSHANGFELWSGTDHGAGVLYEGVGTRDGVVDPTWQWQAHGRSMVGGAAMHASGSVLATCASSPPVPDDDEGSDEDSDDDDDDRDVESNESDEDSADDSETSSADSNVPSRAARPRTTVSDPSIKIWSLVPLQDYDGGS</sequence>
<dbReference type="EMBL" id="AXCR01000012">
    <property type="protein sequence ID" value="KJR80238.1"/>
    <property type="molecule type" value="Genomic_DNA"/>
</dbReference>
<dbReference type="VEuPathDB" id="FungiDB:SPSK_05197"/>
<comment type="caution">
    <text evidence="2">The sequence shown here is derived from an EMBL/GenBank/DDBJ whole genome shotgun (WGS) entry which is preliminary data.</text>
</comment>
<dbReference type="AlphaFoldDB" id="A0A0F2LRS9"/>